<proteinExistence type="predicted"/>
<evidence type="ECO:0000313" key="2">
    <source>
        <dbReference type="EMBL" id="QKZ19222.1"/>
    </source>
</evidence>
<name>A0A7H8T846_STRCX</name>
<evidence type="ECO:0000256" key="1">
    <source>
        <dbReference type="SAM" id="SignalP"/>
    </source>
</evidence>
<gene>
    <name evidence="2" type="ORF">HUT05_18720</name>
</gene>
<dbReference type="InterPro" id="IPR046248">
    <property type="entry name" value="DUF6281"/>
</dbReference>
<dbReference type="EMBL" id="CP056041">
    <property type="protein sequence ID" value="QKZ19222.1"/>
    <property type="molecule type" value="Genomic_DNA"/>
</dbReference>
<sequence>MTGAPLTVRRVLPAVLLALAATGCGEGDATEPDGTAAASCAYMVTYADRTYLGTAGTDFTVGKKLGTATVPECDDTPNDPEGAVPEGKVTAYAVEGTDPAVAIAVGDTPAEATLMKVR</sequence>
<accession>A0A7H8T846</accession>
<feature type="signal peptide" evidence="1">
    <location>
        <begin position="1"/>
        <end position="20"/>
    </location>
</feature>
<dbReference type="Proteomes" id="UP000509418">
    <property type="component" value="Chromosome"/>
</dbReference>
<protein>
    <recommendedName>
        <fullName evidence="4">Lipoprotein</fullName>
    </recommendedName>
</protein>
<evidence type="ECO:0008006" key="4">
    <source>
        <dbReference type="Google" id="ProtNLM"/>
    </source>
</evidence>
<feature type="chain" id="PRO_5028987677" description="Lipoprotein" evidence="1">
    <location>
        <begin position="21"/>
        <end position="118"/>
    </location>
</feature>
<keyword evidence="1" id="KW-0732">Signal</keyword>
<organism evidence="2 3">
    <name type="scientific">Streptomyces chartreusis</name>
    <dbReference type="NCBI Taxonomy" id="1969"/>
    <lineage>
        <taxon>Bacteria</taxon>
        <taxon>Bacillati</taxon>
        <taxon>Actinomycetota</taxon>
        <taxon>Actinomycetes</taxon>
        <taxon>Kitasatosporales</taxon>
        <taxon>Streptomycetaceae</taxon>
        <taxon>Streptomyces</taxon>
    </lineage>
</organism>
<reference evidence="2 3" key="1">
    <citation type="submission" date="2020-06" db="EMBL/GenBank/DDBJ databases">
        <title>Genome mining for natural products.</title>
        <authorList>
            <person name="Zhang B."/>
            <person name="Shi J."/>
            <person name="Ge H."/>
        </authorList>
    </citation>
    <scope>NUCLEOTIDE SEQUENCE [LARGE SCALE GENOMIC DNA]</scope>
    <source>
        <strain evidence="2 3">NA02069</strain>
    </source>
</reference>
<evidence type="ECO:0000313" key="3">
    <source>
        <dbReference type="Proteomes" id="UP000509418"/>
    </source>
</evidence>
<dbReference type="AlphaFoldDB" id="A0A7H8T846"/>
<keyword evidence="3" id="KW-1185">Reference proteome</keyword>
<dbReference type="RefSeq" id="WP_176575791.1">
    <property type="nucleotide sequence ID" value="NZ_CBDRGH010000001.1"/>
</dbReference>
<dbReference type="Pfam" id="PF19797">
    <property type="entry name" value="DUF6281"/>
    <property type="match status" value="1"/>
</dbReference>